<evidence type="ECO:0008006" key="4">
    <source>
        <dbReference type="Google" id="ProtNLM"/>
    </source>
</evidence>
<proteinExistence type="predicted"/>
<dbReference type="KEGG" id="vff:VITFI_CDS0820"/>
<accession>A0A221KC46</accession>
<evidence type="ECO:0000313" key="2">
    <source>
        <dbReference type="EMBL" id="ASM76598.1"/>
    </source>
</evidence>
<dbReference type="EMBL" id="CP022423">
    <property type="protein sequence ID" value="ASM76598.1"/>
    <property type="molecule type" value="Genomic_DNA"/>
</dbReference>
<evidence type="ECO:0000256" key="1">
    <source>
        <dbReference type="SAM" id="MobiDB-lite"/>
    </source>
</evidence>
<feature type="compositionally biased region" description="Low complexity" evidence="1">
    <location>
        <begin position="199"/>
        <end position="229"/>
    </location>
</feature>
<protein>
    <recommendedName>
        <fullName evidence="4">YecA family protein</fullName>
    </recommendedName>
</protein>
<dbReference type="InterPro" id="IPR011978">
    <property type="entry name" value="YgfB-like"/>
</dbReference>
<dbReference type="Gene3D" id="1.20.120.740">
    <property type="entry name" value="YgfB uncharacterised protein family UPF0149, PF03695"/>
    <property type="match status" value="1"/>
</dbReference>
<gene>
    <name evidence="2" type="ORF">VITFI_CDS0820</name>
</gene>
<dbReference type="NCBIfam" id="TIGR02292">
    <property type="entry name" value="ygfB_yecA"/>
    <property type="match status" value="1"/>
</dbReference>
<reference evidence="2 3" key="1">
    <citation type="submission" date="2017-07" db="EMBL/GenBank/DDBJ databases">
        <title>Complete Genome Sequence of the cosmetic ferment Vitreoscilla filiformis (ATCC15551).</title>
        <authorList>
            <person name="Contreras S."/>
            <person name="Sagory-Zalkind P."/>
            <person name="Blanquart H."/>
            <person name="Iltis A."/>
            <person name="Morand S.C."/>
        </authorList>
    </citation>
    <scope>NUCLEOTIDE SEQUENCE [LARGE SCALE GENOMIC DNA]</scope>
    <source>
        <strain evidence="2 3">ATCC 15551</strain>
    </source>
</reference>
<feature type="region of interest" description="Disordered" evidence="1">
    <location>
        <begin position="191"/>
        <end position="245"/>
    </location>
</feature>
<dbReference type="AlphaFoldDB" id="A0A221KC46"/>
<sequence length="245" mass="26587">MPLGPADVAELERLLDSVPAPLEPLDLMMLDGFLCGVLLQPRRIPPAQWLPHITDVDEARALPRSFPAQALHDLVARRFAELDRAIERRQWFDPWVLEPDDEGGPLDAVMPWVAGLATAIDLYPSVLQTSDERVLEGQALLYRAFDADDLEDAEALLAVMTEMEPPEDLDEVIEDLVTGVFLLADVTRPASEVPPAPVVKPAAAPVAPPARKAPTSRPARPAPPAAKKSAPPPARKKAPRSPSGR</sequence>
<organism evidence="2 3">
    <name type="scientific">Vitreoscilla filiformis</name>
    <dbReference type="NCBI Taxonomy" id="63"/>
    <lineage>
        <taxon>Bacteria</taxon>
        <taxon>Pseudomonadati</taxon>
        <taxon>Pseudomonadota</taxon>
        <taxon>Betaproteobacteria</taxon>
        <taxon>Neisseriales</taxon>
        <taxon>Neisseriaceae</taxon>
        <taxon>Vitreoscilla</taxon>
    </lineage>
</organism>
<dbReference type="InterPro" id="IPR036255">
    <property type="entry name" value="YgfB-like_sf"/>
</dbReference>
<dbReference type="Pfam" id="PF03695">
    <property type="entry name" value="UPF0149"/>
    <property type="match status" value="1"/>
</dbReference>
<dbReference type="SUPFAM" id="SSF101327">
    <property type="entry name" value="YgfB-like"/>
    <property type="match status" value="1"/>
</dbReference>
<dbReference type="Proteomes" id="UP000199729">
    <property type="component" value="Chromosome"/>
</dbReference>
<keyword evidence="3" id="KW-1185">Reference proteome</keyword>
<evidence type="ECO:0000313" key="3">
    <source>
        <dbReference type="Proteomes" id="UP000199729"/>
    </source>
</evidence>
<name>A0A221KC46_VITFI</name>